<gene>
    <name evidence="1" type="ORF">LNTAR_18393</name>
</gene>
<evidence type="ECO:0000313" key="1">
    <source>
        <dbReference type="EMBL" id="EDM29747.1"/>
    </source>
</evidence>
<accession>A6DG17</accession>
<dbReference type="RefSeq" id="WP_007276864.1">
    <property type="nucleotide sequence ID" value="NZ_ABCK01000001.1"/>
</dbReference>
<protein>
    <submittedName>
        <fullName evidence="1">Uncharacterized protein</fullName>
    </submittedName>
</protein>
<organism evidence="1 2">
    <name type="scientific">Lentisphaera araneosa HTCC2155</name>
    <dbReference type="NCBI Taxonomy" id="313628"/>
    <lineage>
        <taxon>Bacteria</taxon>
        <taxon>Pseudomonadati</taxon>
        <taxon>Lentisphaerota</taxon>
        <taxon>Lentisphaeria</taxon>
        <taxon>Lentisphaerales</taxon>
        <taxon>Lentisphaeraceae</taxon>
        <taxon>Lentisphaera</taxon>
    </lineage>
</organism>
<reference evidence="1 2" key="1">
    <citation type="journal article" date="2010" name="J. Bacteriol.">
        <title>Genome sequence of Lentisphaera araneosa HTCC2155T, the type species of the order Lentisphaerales in the phylum Lentisphaerae.</title>
        <authorList>
            <person name="Thrash J.C."/>
            <person name="Cho J.C."/>
            <person name="Vergin K.L."/>
            <person name="Morris R.M."/>
            <person name="Giovannoni S.J."/>
        </authorList>
    </citation>
    <scope>NUCLEOTIDE SEQUENCE [LARGE SCALE GENOMIC DNA]</scope>
    <source>
        <strain evidence="1 2">HTCC2155</strain>
    </source>
</reference>
<comment type="caution">
    <text evidence="1">The sequence shown here is derived from an EMBL/GenBank/DDBJ whole genome shotgun (WGS) entry which is preliminary data.</text>
</comment>
<name>A6DG17_9BACT</name>
<dbReference type="Proteomes" id="UP000004947">
    <property type="component" value="Unassembled WGS sequence"/>
</dbReference>
<evidence type="ECO:0000313" key="2">
    <source>
        <dbReference type="Proteomes" id="UP000004947"/>
    </source>
</evidence>
<proteinExistence type="predicted"/>
<keyword evidence="2" id="KW-1185">Reference proteome</keyword>
<dbReference type="AlphaFoldDB" id="A6DG17"/>
<dbReference type="STRING" id="313628.LNTAR_18393"/>
<dbReference type="EMBL" id="ABCK01000001">
    <property type="protein sequence ID" value="EDM29747.1"/>
    <property type="molecule type" value="Genomic_DNA"/>
</dbReference>
<sequence length="193" mass="22459">MAVKIFKVKHDFTSYSLLPEKNNTFFNLKIGKGESLSEQWNPDWRFYVRNVIDRDKGSFYYISPSILTFDKILLKGGLEVVLRNHGEFLESILEDTESEIIIYNPLKMYDCLDFDNTTFETDEVGGDITNIAVDIHAFDLEKIGDSSIFKLPGRYVHPTYVVTGLHDEEKDFYLQYKKLDLTGLDFELVWSNE</sequence>